<gene>
    <name evidence="2" type="ORF">CNMCM6805_003054</name>
</gene>
<accession>A0A8H4EG54</accession>
<reference evidence="2" key="2">
    <citation type="submission" date="2020-04" db="EMBL/GenBank/DDBJ databases">
        <authorList>
            <person name="Santos R.A.C."/>
            <person name="Steenwyk J.L."/>
            <person name="Rivero-Menendez O."/>
            <person name="Mead M.E."/>
            <person name="Silva L.P."/>
            <person name="Bastos R.W."/>
            <person name="Alastruey-Izquierdo A."/>
            <person name="Goldman G.H."/>
            <person name="Rokas A."/>
        </authorList>
    </citation>
    <scope>NUCLEOTIDE SEQUENCE</scope>
    <source>
        <strain evidence="2">CNM-CM6805</strain>
    </source>
</reference>
<name>A0A8H4EG54_9EURO</name>
<organism evidence="2 3">
    <name type="scientific">Aspergillus fumigatiaffinis</name>
    <dbReference type="NCBI Taxonomy" id="340414"/>
    <lineage>
        <taxon>Eukaryota</taxon>
        <taxon>Fungi</taxon>
        <taxon>Dikarya</taxon>
        <taxon>Ascomycota</taxon>
        <taxon>Pezizomycotina</taxon>
        <taxon>Eurotiomycetes</taxon>
        <taxon>Eurotiomycetidae</taxon>
        <taxon>Eurotiales</taxon>
        <taxon>Aspergillaceae</taxon>
        <taxon>Aspergillus</taxon>
        <taxon>Aspergillus subgen. Fumigati</taxon>
    </lineage>
</organism>
<feature type="region of interest" description="Disordered" evidence="1">
    <location>
        <begin position="66"/>
        <end position="92"/>
    </location>
</feature>
<protein>
    <submittedName>
        <fullName evidence="2">Uncharacterized protein</fullName>
    </submittedName>
</protein>
<dbReference type="OrthoDB" id="4476768at2759"/>
<dbReference type="EMBL" id="JAAAPX010000183">
    <property type="protein sequence ID" value="KAF4227383.1"/>
    <property type="molecule type" value="Genomic_DNA"/>
</dbReference>
<feature type="compositionally biased region" description="Basic and acidic residues" evidence="1">
    <location>
        <begin position="81"/>
        <end position="92"/>
    </location>
</feature>
<evidence type="ECO:0000313" key="3">
    <source>
        <dbReference type="Proteomes" id="UP000653565"/>
    </source>
</evidence>
<evidence type="ECO:0000313" key="2">
    <source>
        <dbReference type="EMBL" id="KAF4227383.1"/>
    </source>
</evidence>
<keyword evidence="3" id="KW-1185">Reference proteome</keyword>
<evidence type="ECO:0000256" key="1">
    <source>
        <dbReference type="SAM" id="MobiDB-lite"/>
    </source>
</evidence>
<feature type="region of interest" description="Disordered" evidence="1">
    <location>
        <begin position="1"/>
        <end position="30"/>
    </location>
</feature>
<proteinExistence type="predicted"/>
<sequence>MAGSKTESAVRFPERDAQTRRLRNQTTQDKKAVARMQDQGASAQARVARATHAGEEWTPVETLETAMDQDGNPVPDPAYTDYDKMSQHKGGEDEADDYVAANANFDVNAKIV</sequence>
<dbReference type="AlphaFoldDB" id="A0A8H4EG54"/>
<comment type="caution">
    <text evidence="2">The sequence shown here is derived from an EMBL/GenBank/DDBJ whole genome shotgun (WGS) entry which is preliminary data.</text>
</comment>
<reference evidence="2" key="1">
    <citation type="journal article" date="2020" name="bioRxiv">
        <title>Genomic and phenotypic heterogeneity of clinical isolates of the human pathogens Aspergillus fumigatus, Aspergillus lentulus and Aspergillus fumigatiaffinis.</title>
        <authorList>
            <person name="dos Santos R.A.C."/>
            <person name="Steenwyk J.L."/>
            <person name="Rivero-Menendez O."/>
            <person name="Mead M.E."/>
            <person name="Silva L.P."/>
            <person name="Bastos R.W."/>
            <person name="Alastruey-Izquierdo A."/>
            <person name="Goldman G.H."/>
            <person name="Rokas A."/>
        </authorList>
    </citation>
    <scope>NUCLEOTIDE SEQUENCE</scope>
    <source>
        <strain evidence="2">CNM-CM6805</strain>
    </source>
</reference>
<dbReference type="Proteomes" id="UP000653565">
    <property type="component" value="Unassembled WGS sequence"/>
</dbReference>